<dbReference type="InterPro" id="IPR017143">
    <property type="entry name" value="UCP037225"/>
</dbReference>
<organism evidence="1">
    <name type="scientific">Pseudoalteromonas prydzensis</name>
    <dbReference type="NCBI Taxonomy" id="182141"/>
    <lineage>
        <taxon>Bacteria</taxon>
        <taxon>Pseudomonadati</taxon>
        <taxon>Pseudomonadota</taxon>
        <taxon>Gammaproteobacteria</taxon>
        <taxon>Alteromonadales</taxon>
        <taxon>Pseudoalteromonadaceae</taxon>
        <taxon>Pseudoalteromonas</taxon>
    </lineage>
</organism>
<sequence>MNQLTEKSISCPYCGETIEVLLDPADVQQSYIEDCQVCCKPINFLVFTDVDEELAVTVYSEDDAF</sequence>
<gene>
    <name evidence="1" type="ORF">ENH88_01875</name>
</gene>
<protein>
    <submittedName>
        <fullName evidence="1">CPXCG motif-containing cysteine-rich protein</fullName>
    </submittedName>
</protein>
<dbReference type="PIRSF" id="PIRSF037225">
    <property type="entry name" value="UCP037225"/>
    <property type="match status" value="1"/>
</dbReference>
<evidence type="ECO:0000313" key="1">
    <source>
        <dbReference type="EMBL" id="HEA15206.1"/>
    </source>
</evidence>
<dbReference type="Proteomes" id="UP000886188">
    <property type="component" value="Unassembled WGS sequence"/>
</dbReference>
<accession>A0A7V1CVR8</accession>
<comment type="caution">
    <text evidence="1">The sequence shown here is derived from an EMBL/GenBank/DDBJ whole genome shotgun (WGS) entry which is preliminary data.</text>
</comment>
<name>A0A7V1CVR8_9GAMM</name>
<dbReference type="AlphaFoldDB" id="A0A7V1CVR8"/>
<dbReference type="EMBL" id="DRGM01000023">
    <property type="protein sequence ID" value="HEA15206.1"/>
    <property type="molecule type" value="Genomic_DNA"/>
</dbReference>
<reference evidence="1" key="1">
    <citation type="journal article" date="2020" name="mSystems">
        <title>Genome- and Community-Level Interaction Insights into Carbon Utilization and Element Cycling Functions of Hydrothermarchaeota in Hydrothermal Sediment.</title>
        <authorList>
            <person name="Zhou Z."/>
            <person name="Liu Y."/>
            <person name="Xu W."/>
            <person name="Pan J."/>
            <person name="Luo Z.H."/>
            <person name="Li M."/>
        </authorList>
    </citation>
    <scope>NUCLEOTIDE SEQUENCE [LARGE SCALE GENOMIC DNA]</scope>
    <source>
        <strain evidence="1">HyVt-346</strain>
    </source>
</reference>
<dbReference type="RefSeq" id="WP_304178870.1">
    <property type="nucleotide sequence ID" value="NZ_DRGM01000023.1"/>
</dbReference>
<dbReference type="Pfam" id="PF14255">
    <property type="entry name" value="Zn_ribbon_21"/>
    <property type="match status" value="1"/>
</dbReference>
<proteinExistence type="predicted"/>
<dbReference type="InterPro" id="IPR025990">
    <property type="entry name" value="zinc_ribbon_bacterial"/>
</dbReference>